<feature type="transmembrane region" description="Helical" evidence="1">
    <location>
        <begin position="37"/>
        <end position="55"/>
    </location>
</feature>
<keyword evidence="1" id="KW-0472">Membrane</keyword>
<dbReference type="AlphaFoldDB" id="A0A2S1SUY2"/>
<evidence type="ECO:0000256" key="1">
    <source>
        <dbReference type="SAM" id="Phobius"/>
    </source>
</evidence>
<protein>
    <recommendedName>
        <fullName evidence="2">CD-NTase-associated protein 15 domain-containing protein</fullName>
    </recommendedName>
</protein>
<dbReference type="OrthoDB" id="3828223at2"/>
<accession>A0A2S1SUY2</accession>
<dbReference type="KEGG" id="stir:DDW44_16520"/>
<dbReference type="RefSeq" id="WP_018892463.1">
    <property type="nucleotide sequence ID" value="NZ_CP029188.1"/>
</dbReference>
<evidence type="ECO:0000313" key="4">
    <source>
        <dbReference type="Proteomes" id="UP000244900"/>
    </source>
</evidence>
<sequence length="213" mass="23374">MKGIRQQVTVGIVCLVWLALALLTGEALSPTPLRLFSAAGTTVAIVALAYERWLWRWRLVRRFTGSPLLHGTWRGEVVTSVIREDGTPVPPIPAVLHVVQSASRVSVSLFTADSLSTSTHASLRCGDDGRWCLRWQFSNQPRPGARQRSQRHRGVAELWIGAVPGEGLRGEYFTDRRTYGELSLAEWSPRRYGSASTALAATDFARAAPHAAG</sequence>
<proteinExistence type="predicted"/>
<keyword evidence="1" id="KW-1133">Transmembrane helix</keyword>
<dbReference type="EMBL" id="CP029188">
    <property type="protein sequence ID" value="AWI30196.1"/>
    <property type="molecule type" value="Genomic_DNA"/>
</dbReference>
<organism evidence="3 4">
    <name type="scientific">Streptomyces tirandamycinicus</name>
    <dbReference type="NCBI Taxonomy" id="2174846"/>
    <lineage>
        <taxon>Bacteria</taxon>
        <taxon>Bacillati</taxon>
        <taxon>Actinomycetota</taxon>
        <taxon>Actinomycetes</taxon>
        <taxon>Kitasatosporales</taxon>
        <taxon>Streptomycetaceae</taxon>
        <taxon>Streptomyces</taxon>
    </lineage>
</organism>
<keyword evidence="1" id="KW-0812">Transmembrane</keyword>
<evidence type="ECO:0000313" key="3">
    <source>
        <dbReference type="EMBL" id="AWI30196.1"/>
    </source>
</evidence>
<keyword evidence="4" id="KW-1185">Reference proteome</keyword>
<gene>
    <name evidence="3" type="ORF">DDW44_16520</name>
</gene>
<dbReference type="InterPro" id="IPR041208">
    <property type="entry name" value="Cap15"/>
</dbReference>
<feature type="domain" description="CD-NTase-associated protein 15" evidence="2">
    <location>
        <begin position="67"/>
        <end position="184"/>
    </location>
</feature>
<dbReference type="Proteomes" id="UP000244900">
    <property type="component" value="Chromosome"/>
</dbReference>
<evidence type="ECO:0000259" key="2">
    <source>
        <dbReference type="Pfam" id="PF18153"/>
    </source>
</evidence>
<name>A0A2S1SUY2_9ACTN</name>
<reference evidence="3 4" key="1">
    <citation type="submission" date="2018-05" db="EMBL/GenBank/DDBJ databases">
        <title>Complete genome sequence of sponge-derived Streptomyces sp. HNM0039.</title>
        <authorList>
            <person name="Huang X."/>
            <person name="Zhou S."/>
        </authorList>
    </citation>
    <scope>NUCLEOTIDE SEQUENCE [LARGE SCALE GENOMIC DNA]</scope>
    <source>
        <strain evidence="3 4">HNM0039</strain>
    </source>
</reference>
<dbReference type="Pfam" id="PF18153">
    <property type="entry name" value="Cap15_CD_rec"/>
    <property type="match status" value="1"/>
</dbReference>